<reference evidence="2" key="1">
    <citation type="submission" date="2014-04" db="EMBL/GenBank/DDBJ databases">
        <title>Evolutionary Origins and Diversification of the Mycorrhizal Mutualists.</title>
        <authorList>
            <consortium name="DOE Joint Genome Institute"/>
            <consortium name="Mycorrhizal Genomics Consortium"/>
            <person name="Kohler A."/>
            <person name="Kuo A."/>
            <person name="Nagy L.G."/>
            <person name="Floudas D."/>
            <person name="Copeland A."/>
            <person name="Barry K.W."/>
            <person name="Cichocki N."/>
            <person name="Veneault-Fourrey C."/>
            <person name="LaButti K."/>
            <person name="Lindquist E.A."/>
            <person name="Lipzen A."/>
            <person name="Lundell T."/>
            <person name="Morin E."/>
            <person name="Murat C."/>
            <person name="Riley R."/>
            <person name="Ohm R."/>
            <person name="Sun H."/>
            <person name="Tunlid A."/>
            <person name="Henrissat B."/>
            <person name="Grigoriev I.V."/>
            <person name="Hibbett D.S."/>
            <person name="Martin F."/>
        </authorList>
    </citation>
    <scope>NUCLEOTIDE SEQUENCE [LARGE SCALE GENOMIC DNA]</scope>
    <source>
        <strain evidence="2">FD-334 SS-4</strain>
    </source>
</reference>
<accession>A0A0D2M2A5</accession>
<dbReference type="EMBL" id="KN817606">
    <property type="protein sequence ID" value="KJA17278.1"/>
    <property type="molecule type" value="Genomic_DNA"/>
</dbReference>
<gene>
    <name evidence="1" type="ORF">HYPSUDRAFT_46613</name>
</gene>
<sequence length="144" mass="16645">MPMIELVDDKTLPPAPYVGLLPPNNMAKRNSSKFVFGFPLPDEWFQFRCEHDLDISMLNEEAIKETRRLHRGSLINHLIQLCDEMEGWVCKCRPTYVKTSTVSFCWFLAIGVPGCKPSAENVDKLRDTLLLYGVTEIPRWYPKQ</sequence>
<protein>
    <submittedName>
        <fullName evidence="1">Uncharacterized protein</fullName>
    </submittedName>
</protein>
<evidence type="ECO:0000313" key="2">
    <source>
        <dbReference type="Proteomes" id="UP000054270"/>
    </source>
</evidence>
<dbReference type="Proteomes" id="UP000054270">
    <property type="component" value="Unassembled WGS sequence"/>
</dbReference>
<evidence type="ECO:0000313" key="1">
    <source>
        <dbReference type="EMBL" id="KJA17278.1"/>
    </source>
</evidence>
<keyword evidence="2" id="KW-1185">Reference proteome</keyword>
<name>A0A0D2M2A5_HYPSF</name>
<proteinExistence type="predicted"/>
<organism evidence="1 2">
    <name type="scientific">Hypholoma sublateritium (strain FD-334 SS-4)</name>
    <dbReference type="NCBI Taxonomy" id="945553"/>
    <lineage>
        <taxon>Eukaryota</taxon>
        <taxon>Fungi</taxon>
        <taxon>Dikarya</taxon>
        <taxon>Basidiomycota</taxon>
        <taxon>Agaricomycotina</taxon>
        <taxon>Agaricomycetes</taxon>
        <taxon>Agaricomycetidae</taxon>
        <taxon>Agaricales</taxon>
        <taxon>Agaricineae</taxon>
        <taxon>Strophariaceae</taxon>
        <taxon>Hypholoma</taxon>
    </lineage>
</organism>
<dbReference type="AlphaFoldDB" id="A0A0D2M2A5"/>